<gene>
    <name evidence="3" type="ORF">NU887_13155</name>
</gene>
<sequence>MPHRSLFLICCIVLLTVNQVLKGQTILSFEEPVKQRLFVLTDITNEPDDQQSLVRLLVYSNEYDIEGIVATTSTHLRNGIRKDKIEELVRNYGKVKSNLDKHASGFPTMEYLLGITTQHLPLFSMDGVGEGKDSPGSEMLIKAVDKADDRPLWVSVWGGANCLAQALWKVKNTRSEAEVAKFVAKLRVYAISDQDFAGPWVRHNFPGIFYIVDASAGDNWREYYKATWTGIAGDRWYKNAPMVDFELVDNPWLNANIKENHGPLGANYLDVIYIMEGDTPSFFGLINNGLGWYKSPTYGGWAGRYEWWQSYGEKDKIWTSSINTQDEITLADGRKEASNQATIWRWRKAYQHDFAARMDWNIADDYKKVNHNPVIVLNGNKGKALAFGKVEKGKTIKLSAKGSMDPDGDQIRYKWWIYKEAGAYTGDLELFDPHAMEIEFVMPELGEGQTLHVILEVEDSGSPSLVSYRRVVLGN</sequence>
<dbReference type="EMBL" id="JANSUY010000011">
    <property type="protein sequence ID" value="MCR9015987.1"/>
    <property type="molecule type" value="Genomic_DNA"/>
</dbReference>
<proteinExistence type="predicted"/>
<dbReference type="InterPro" id="IPR036452">
    <property type="entry name" value="Ribo_hydro-like"/>
</dbReference>
<dbReference type="InterPro" id="IPR013783">
    <property type="entry name" value="Ig-like_fold"/>
</dbReference>
<evidence type="ECO:0000259" key="1">
    <source>
        <dbReference type="Pfam" id="PF07632"/>
    </source>
</evidence>
<keyword evidence="4" id="KW-1185">Reference proteome</keyword>
<name>A0A9X2P9P9_9BACT</name>
<evidence type="ECO:0000313" key="3">
    <source>
        <dbReference type="EMBL" id="MCR9015987.1"/>
    </source>
</evidence>
<dbReference type="InterPro" id="IPR011483">
    <property type="entry name" value="Sde182_NH-like"/>
</dbReference>
<feature type="domain" description="Cellulose-binding Sde182 nucleoside hydrolase-like" evidence="1">
    <location>
        <begin position="36"/>
        <end position="305"/>
    </location>
</feature>
<comment type="caution">
    <text evidence="3">The sequence shown here is derived from an EMBL/GenBank/DDBJ whole genome shotgun (WGS) entry which is preliminary data.</text>
</comment>
<dbReference type="Proteomes" id="UP001142175">
    <property type="component" value="Unassembled WGS sequence"/>
</dbReference>
<dbReference type="Gene3D" id="3.90.245.10">
    <property type="entry name" value="Ribonucleoside hydrolase-like"/>
    <property type="match status" value="1"/>
</dbReference>
<accession>A0A9X2P9P9</accession>
<dbReference type="Pfam" id="PF07632">
    <property type="entry name" value="Sde182_NH-like"/>
    <property type="match status" value="1"/>
</dbReference>
<evidence type="ECO:0000259" key="2">
    <source>
        <dbReference type="Pfam" id="PF21027"/>
    </source>
</evidence>
<dbReference type="RefSeq" id="WP_258423844.1">
    <property type="nucleotide sequence ID" value="NZ_JANSUY010000011.1"/>
</dbReference>
<reference evidence="3" key="1">
    <citation type="submission" date="2022-08" db="EMBL/GenBank/DDBJ databases">
        <authorList>
            <person name="Zhang D."/>
        </authorList>
    </citation>
    <scope>NUCLEOTIDE SEQUENCE</scope>
    <source>
        <strain evidence="3">XJ19-11</strain>
    </source>
</reference>
<feature type="domain" description="Cellulose-binding Sde182 C-terminal" evidence="2">
    <location>
        <begin position="395"/>
        <end position="473"/>
    </location>
</feature>
<dbReference type="InterPro" id="IPR048527">
    <property type="entry name" value="Sde182_C"/>
</dbReference>
<dbReference type="GO" id="GO:0016799">
    <property type="term" value="F:hydrolase activity, hydrolyzing N-glycosyl compounds"/>
    <property type="evidence" value="ECO:0007669"/>
    <property type="project" value="InterPro"/>
</dbReference>
<evidence type="ECO:0000313" key="4">
    <source>
        <dbReference type="Proteomes" id="UP001142175"/>
    </source>
</evidence>
<dbReference type="Gene3D" id="2.60.40.10">
    <property type="entry name" value="Immunoglobulins"/>
    <property type="match status" value="1"/>
</dbReference>
<organism evidence="3 4">
    <name type="scientific">Aquiflexum gelatinilyticum</name>
    <dbReference type="NCBI Taxonomy" id="2961943"/>
    <lineage>
        <taxon>Bacteria</taxon>
        <taxon>Pseudomonadati</taxon>
        <taxon>Bacteroidota</taxon>
        <taxon>Cytophagia</taxon>
        <taxon>Cytophagales</taxon>
        <taxon>Cyclobacteriaceae</taxon>
        <taxon>Aquiflexum</taxon>
    </lineage>
</organism>
<protein>
    <submittedName>
        <fullName evidence="3">DUF1593 domain-containing protein</fullName>
    </submittedName>
</protein>
<dbReference type="Pfam" id="PF21027">
    <property type="entry name" value="Sde0182_C"/>
    <property type="match status" value="1"/>
</dbReference>
<dbReference type="SUPFAM" id="SSF53590">
    <property type="entry name" value="Nucleoside hydrolase"/>
    <property type="match status" value="1"/>
</dbReference>
<dbReference type="AlphaFoldDB" id="A0A9X2P9P9"/>